<evidence type="ECO:0000313" key="2">
    <source>
        <dbReference type="Proteomes" id="UP000014570"/>
    </source>
</evidence>
<organism evidence="1 2">
    <name type="scientific">Leptospira borgpetersenii serovar Javanica str. UI 09931</name>
    <dbReference type="NCBI Taxonomy" id="1049767"/>
    <lineage>
        <taxon>Bacteria</taxon>
        <taxon>Pseudomonadati</taxon>
        <taxon>Spirochaetota</taxon>
        <taxon>Spirochaetia</taxon>
        <taxon>Leptospirales</taxon>
        <taxon>Leptospiraceae</taxon>
        <taxon>Leptospira</taxon>
    </lineage>
</organism>
<proteinExistence type="predicted"/>
<sequence>MKSRSFTTSGLHHCLAFLSYRFSRCSGRKFNIVPVFWIRISWCFSIVSLFRRSTPSFKSPSTVTYSCCVFLSGVSAGASCKNHCCYR</sequence>
<dbReference type="AlphaFoldDB" id="A0AAV3JA29"/>
<comment type="caution">
    <text evidence="1">The sequence shown here is derived from an EMBL/GenBank/DDBJ whole genome shotgun (WGS) entry which is preliminary data.</text>
</comment>
<evidence type="ECO:0000313" key="1">
    <source>
        <dbReference type="EMBL" id="EPG57380.1"/>
    </source>
</evidence>
<protein>
    <recommendedName>
        <fullName evidence="3">Lipoprotein</fullName>
    </recommendedName>
</protein>
<name>A0AAV3JA29_LEPBO</name>
<gene>
    <name evidence="1" type="ORF">LEP1GSC103_2511</name>
</gene>
<dbReference type="EMBL" id="AHNP02000007">
    <property type="protein sequence ID" value="EPG57380.1"/>
    <property type="molecule type" value="Genomic_DNA"/>
</dbReference>
<evidence type="ECO:0008006" key="3">
    <source>
        <dbReference type="Google" id="ProtNLM"/>
    </source>
</evidence>
<accession>A0AAV3JA29</accession>
<reference evidence="1 2" key="1">
    <citation type="submission" date="2013-04" db="EMBL/GenBank/DDBJ databases">
        <authorList>
            <person name="Harkins D.M."/>
            <person name="Durkin A.S."/>
            <person name="Brinkac L.M."/>
            <person name="Haft D.H."/>
            <person name="Selengut J.D."/>
            <person name="Sanka R."/>
            <person name="DePew J."/>
            <person name="Purushe J."/>
            <person name="Chanthongthip A."/>
            <person name="Lattana O."/>
            <person name="Phetsouvanh R."/>
            <person name="Newton P.N."/>
            <person name="Vinetz J.M."/>
            <person name="Sutton G.G."/>
            <person name="Nierman W.C."/>
            <person name="Fouts D.E."/>
        </authorList>
    </citation>
    <scope>NUCLEOTIDE SEQUENCE [LARGE SCALE GENOMIC DNA]</scope>
    <source>
        <strain evidence="1 2">UI 09931</strain>
    </source>
</reference>
<dbReference type="Proteomes" id="UP000014570">
    <property type="component" value="Unassembled WGS sequence"/>
</dbReference>